<organism evidence="1 2">
    <name type="scientific">Halosquirtibacter laminarini</name>
    <dbReference type="NCBI Taxonomy" id="3374600"/>
    <lineage>
        <taxon>Bacteria</taxon>
        <taxon>Pseudomonadati</taxon>
        <taxon>Bacteroidota</taxon>
        <taxon>Bacteroidia</taxon>
        <taxon>Marinilabiliales</taxon>
        <taxon>Prolixibacteraceae</taxon>
        <taxon>Halosquirtibacter</taxon>
    </lineage>
</organism>
<evidence type="ECO:0000313" key="2">
    <source>
        <dbReference type="Proteomes" id="UP000826212"/>
    </source>
</evidence>
<protein>
    <submittedName>
        <fullName evidence="1">Uncharacterized protein</fullName>
    </submittedName>
</protein>
<dbReference type="EMBL" id="CP081303">
    <property type="protein sequence ID" value="QZE14330.1"/>
    <property type="molecule type" value="Genomic_DNA"/>
</dbReference>
<keyword evidence="2" id="KW-1185">Reference proteome</keyword>
<proteinExistence type="predicted"/>
<sequence>MELEDLKKNWQSLVKEKEECTGISREQLETMIHSKGTSQFETIEKNIRIAYILLGLFWIIELGLDYFLSSLLNLKLPIWLSFVDYGLALVCSIFLIDFVYKVNKIDWHNLQTSNVASSIEKFLYVLKKFKRNYFFGISCLLISGAVGTIYSMYEEITNHYMRDVNNSNNLFLIIYILMSIVIFVSIFYFVYRIYIWLFNLLFGKHMVRLEELYEELNSITE</sequence>
<gene>
    <name evidence="1" type="ORF">K4L44_00030</name>
</gene>
<name>A0AC61NNH9_9BACT</name>
<evidence type="ECO:0000313" key="1">
    <source>
        <dbReference type="EMBL" id="QZE14330.1"/>
    </source>
</evidence>
<dbReference type="Proteomes" id="UP000826212">
    <property type="component" value="Chromosome"/>
</dbReference>
<accession>A0AC61NNH9</accession>
<reference evidence="1" key="1">
    <citation type="submission" date="2021-08" db="EMBL/GenBank/DDBJ databases">
        <title>Novel anaerobic bacterium isolated from sea squirt in East Sea, Republic of Korea.</title>
        <authorList>
            <person name="Nguyen T.H."/>
            <person name="Li Z."/>
            <person name="Lee Y.-J."/>
            <person name="Ko J."/>
            <person name="Kim S.-G."/>
        </authorList>
    </citation>
    <scope>NUCLEOTIDE SEQUENCE</scope>
    <source>
        <strain evidence="1">KCTC 25031</strain>
    </source>
</reference>